<name>A0A165X265_9AGAM</name>
<evidence type="ECO:0000256" key="1">
    <source>
        <dbReference type="ARBA" id="ARBA00004141"/>
    </source>
</evidence>
<protein>
    <submittedName>
        <fullName evidence="11">Fungal pheromone STE3G-protein-coupled receptor</fullName>
    </submittedName>
</protein>
<keyword evidence="4 10" id="KW-0812">Transmembrane</keyword>
<dbReference type="GO" id="GO:0000750">
    <property type="term" value="P:pheromone-dependent signal transduction involved in conjugation with cellular fusion"/>
    <property type="evidence" value="ECO:0007669"/>
    <property type="project" value="TreeGrafter"/>
</dbReference>
<feature type="transmembrane region" description="Helical" evidence="10">
    <location>
        <begin position="32"/>
        <end position="52"/>
    </location>
</feature>
<dbReference type="OrthoDB" id="2874149at2759"/>
<dbReference type="PANTHER" id="PTHR28097:SF1">
    <property type="entry name" value="PHEROMONE A FACTOR RECEPTOR"/>
    <property type="match status" value="1"/>
</dbReference>
<evidence type="ECO:0000313" key="11">
    <source>
        <dbReference type="EMBL" id="KZT31754.1"/>
    </source>
</evidence>
<organism evidence="11 12">
    <name type="scientific">Sistotremastrum suecicum HHB10207 ss-3</name>
    <dbReference type="NCBI Taxonomy" id="1314776"/>
    <lineage>
        <taxon>Eukaryota</taxon>
        <taxon>Fungi</taxon>
        <taxon>Dikarya</taxon>
        <taxon>Basidiomycota</taxon>
        <taxon>Agaricomycotina</taxon>
        <taxon>Agaricomycetes</taxon>
        <taxon>Sistotremastrales</taxon>
        <taxon>Sistotremastraceae</taxon>
        <taxon>Sistotremastrum</taxon>
    </lineage>
</organism>
<comment type="subcellular location">
    <subcellularLocation>
        <location evidence="1">Membrane</location>
        <topology evidence="1">Multi-pass membrane protein</topology>
    </subcellularLocation>
</comment>
<keyword evidence="9" id="KW-0807">Transducer</keyword>
<feature type="transmembrane region" description="Helical" evidence="10">
    <location>
        <begin position="108"/>
        <end position="129"/>
    </location>
</feature>
<reference evidence="11 12" key="1">
    <citation type="journal article" date="2016" name="Mol. Biol. Evol.">
        <title>Comparative Genomics of Early-Diverging Mushroom-Forming Fungi Provides Insights into the Origins of Lignocellulose Decay Capabilities.</title>
        <authorList>
            <person name="Nagy L.G."/>
            <person name="Riley R."/>
            <person name="Tritt A."/>
            <person name="Adam C."/>
            <person name="Daum C."/>
            <person name="Floudas D."/>
            <person name="Sun H."/>
            <person name="Yadav J.S."/>
            <person name="Pangilinan J."/>
            <person name="Larsson K.H."/>
            <person name="Matsuura K."/>
            <person name="Barry K."/>
            <person name="Labutti K."/>
            <person name="Kuo R."/>
            <person name="Ohm R.A."/>
            <person name="Bhattacharya S.S."/>
            <person name="Shirouzu T."/>
            <person name="Yoshinaga Y."/>
            <person name="Martin F.M."/>
            <person name="Grigoriev I.V."/>
            <person name="Hibbett D.S."/>
        </authorList>
    </citation>
    <scope>NUCLEOTIDE SEQUENCE [LARGE SCALE GENOMIC DNA]</scope>
    <source>
        <strain evidence="11 12">HHB10207 ss-3</strain>
    </source>
</reference>
<dbReference type="GO" id="GO:0005886">
    <property type="term" value="C:plasma membrane"/>
    <property type="evidence" value="ECO:0007669"/>
    <property type="project" value="TreeGrafter"/>
</dbReference>
<feature type="transmembrane region" description="Helical" evidence="10">
    <location>
        <begin position="67"/>
        <end position="87"/>
    </location>
</feature>
<evidence type="ECO:0000256" key="8">
    <source>
        <dbReference type="ARBA" id="ARBA00023170"/>
    </source>
</evidence>
<evidence type="ECO:0000256" key="4">
    <source>
        <dbReference type="ARBA" id="ARBA00022692"/>
    </source>
</evidence>
<dbReference type="PRINTS" id="PR00901">
    <property type="entry name" value="PHEROMONEBAR"/>
</dbReference>
<gene>
    <name evidence="11" type="ORF">SISSUDRAFT_994737</name>
</gene>
<keyword evidence="8 11" id="KW-0675">Receptor</keyword>
<dbReference type="EMBL" id="KV428469">
    <property type="protein sequence ID" value="KZT31754.1"/>
    <property type="molecule type" value="Genomic_DNA"/>
</dbReference>
<accession>A0A165X265</accession>
<keyword evidence="12" id="KW-1185">Reference proteome</keyword>
<dbReference type="PRINTS" id="PR00899">
    <property type="entry name" value="GPCRSTE3"/>
</dbReference>
<feature type="transmembrane region" description="Helical" evidence="10">
    <location>
        <begin position="149"/>
        <end position="174"/>
    </location>
</feature>
<keyword evidence="3" id="KW-0589">Pheromone response</keyword>
<proteinExistence type="inferred from homology"/>
<dbReference type="InterPro" id="IPR000481">
    <property type="entry name" value="GPCR_Pheromne_B_alpha_rcpt"/>
</dbReference>
<dbReference type="CDD" id="cd14966">
    <property type="entry name" value="7tmD_STE3"/>
    <property type="match status" value="1"/>
</dbReference>
<evidence type="ECO:0000256" key="7">
    <source>
        <dbReference type="ARBA" id="ARBA00023136"/>
    </source>
</evidence>
<evidence type="ECO:0000256" key="3">
    <source>
        <dbReference type="ARBA" id="ARBA00022507"/>
    </source>
</evidence>
<keyword evidence="5 10" id="KW-1133">Transmembrane helix</keyword>
<sequence length="264" mass="29395">MADVPYVVFAAIFSVLILTPLPWHLHSWNGGTCLIMVYAAIGSLICAVDKSIWADNVEYELPIWCDISQSILIGLSVGLPAAAFCLTRRLYIIASSRGGIPSEQRLKALIFDLTIGFGFPLLVLDYIVQGHRYNIIIGFGCRPAAVNTLATYFLILMWPVVFGVATLSYGVLATRAFFLHRKKMEAALATGTSLTGARFIRLRLTIVSSISTLPPSIFVIWQDATSNGLRPWISWTSIKWGYSAVWRFSTMYVCHQALQWNTHQ</sequence>
<dbReference type="GO" id="GO:0004934">
    <property type="term" value="F:mating-type alpha-factor pheromone receptor activity"/>
    <property type="evidence" value="ECO:0007669"/>
    <property type="project" value="InterPro"/>
</dbReference>
<keyword evidence="6" id="KW-0297">G-protein coupled receptor</keyword>
<evidence type="ECO:0000256" key="10">
    <source>
        <dbReference type="SAM" id="Phobius"/>
    </source>
</evidence>
<feature type="transmembrane region" description="Helical" evidence="10">
    <location>
        <begin position="6"/>
        <end position="25"/>
    </location>
</feature>
<dbReference type="InterPro" id="IPR001499">
    <property type="entry name" value="GPCR_STE3"/>
</dbReference>
<dbReference type="PANTHER" id="PTHR28097">
    <property type="entry name" value="PHEROMONE A FACTOR RECEPTOR"/>
    <property type="match status" value="1"/>
</dbReference>
<evidence type="ECO:0000256" key="5">
    <source>
        <dbReference type="ARBA" id="ARBA00022989"/>
    </source>
</evidence>
<evidence type="ECO:0000256" key="6">
    <source>
        <dbReference type="ARBA" id="ARBA00023040"/>
    </source>
</evidence>
<dbReference type="Proteomes" id="UP000076798">
    <property type="component" value="Unassembled WGS sequence"/>
</dbReference>
<dbReference type="Pfam" id="PF02076">
    <property type="entry name" value="STE3"/>
    <property type="match status" value="1"/>
</dbReference>
<comment type="similarity">
    <text evidence="2">Belongs to the G-protein coupled receptor 4 family.</text>
</comment>
<evidence type="ECO:0000256" key="2">
    <source>
        <dbReference type="ARBA" id="ARBA00011085"/>
    </source>
</evidence>
<dbReference type="AlphaFoldDB" id="A0A165X265"/>
<evidence type="ECO:0000256" key="9">
    <source>
        <dbReference type="ARBA" id="ARBA00023224"/>
    </source>
</evidence>
<keyword evidence="7 10" id="KW-0472">Membrane</keyword>
<evidence type="ECO:0000313" key="12">
    <source>
        <dbReference type="Proteomes" id="UP000076798"/>
    </source>
</evidence>